<keyword evidence="2" id="KW-1133">Transmembrane helix</keyword>
<feature type="region of interest" description="Disordered" evidence="1">
    <location>
        <begin position="1"/>
        <end position="51"/>
    </location>
</feature>
<dbReference type="Pfam" id="PF11772">
    <property type="entry name" value="EpuA"/>
    <property type="match status" value="1"/>
</dbReference>
<dbReference type="Proteomes" id="UP000252585">
    <property type="component" value="Unassembled WGS sequence"/>
</dbReference>
<feature type="compositionally biased region" description="Basic and acidic residues" evidence="1">
    <location>
        <begin position="1"/>
        <end position="10"/>
    </location>
</feature>
<dbReference type="EMBL" id="QPJJ01000001">
    <property type="protein sequence ID" value="RCW77416.1"/>
    <property type="molecule type" value="Genomic_DNA"/>
</dbReference>
<evidence type="ECO:0000313" key="3">
    <source>
        <dbReference type="EMBL" id="RCW77416.1"/>
    </source>
</evidence>
<dbReference type="AlphaFoldDB" id="A0A368YDJ6"/>
<organism evidence="3 4">
    <name type="scientific">Saliterribacillus persicus</name>
    <dbReference type="NCBI Taxonomy" id="930114"/>
    <lineage>
        <taxon>Bacteria</taxon>
        <taxon>Bacillati</taxon>
        <taxon>Bacillota</taxon>
        <taxon>Bacilli</taxon>
        <taxon>Bacillales</taxon>
        <taxon>Bacillaceae</taxon>
        <taxon>Saliterribacillus</taxon>
    </lineage>
</organism>
<dbReference type="GO" id="GO:0000428">
    <property type="term" value="C:DNA-directed RNA polymerase complex"/>
    <property type="evidence" value="ECO:0007669"/>
    <property type="project" value="UniProtKB-KW"/>
</dbReference>
<protein>
    <submittedName>
        <fullName evidence="3">DNA-directed RNA polymerase subunit beta</fullName>
    </submittedName>
</protein>
<evidence type="ECO:0000256" key="2">
    <source>
        <dbReference type="SAM" id="Phobius"/>
    </source>
</evidence>
<sequence>MTTQKNENKKMRAKKNQTLLPKEAKHEKKVTKDEKAEKKQSRQEKKQQKKAIRRVIPIWLKLLILIVLCLFALLIGLIVGFSILGDGSPLDVLRIETWQHIIDIVLGEG</sequence>
<evidence type="ECO:0000256" key="1">
    <source>
        <dbReference type="SAM" id="MobiDB-lite"/>
    </source>
</evidence>
<keyword evidence="2" id="KW-0472">Membrane</keyword>
<feature type="transmembrane region" description="Helical" evidence="2">
    <location>
        <begin position="58"/>
        <end position="84"/>
    </location>
</feature>
<keyword evidence="3" id="KW-0804">Transcription</keyword>
<reference evidence="3 4" key="1">
    <citation type="submission" date="2018-07" db="EMBL/GenBank/DDBJ databases">
        <title>Genomic Encyclopedia of Type Strains, Phase IV (KMG-IV): sequencing the most valuable type-strain genomes for metagenomic binning, comparative biology and taxonomic classification.</title>
        <authorList>
            <person name="Goeker M."/>
        </authorList>
    </citation>
    <scope>NUCLEOTIDE SEQUENCE [LARGE SCALE GENOMIC DNA]</scope>
    <source>
        <strain evidence="3 4">DSM 27696</strain>
    </source>
</reference>
<accession>A0A368YDJ6</accession>
<evidence type="ECO:0000313" key="4">
    <source>
        <dbReference type="Proteomes" id="UP000252585"/>
    </source>
</evidence>
<keyword evidence="4" id="KW-1185">Reference proteome</keyword>
<gene>
    <name evidence="3" type="ORF">DFR57_101290</name>
</gene>
<dbReference type="InterPro" id="IPR024596">
    <property type="entry name" value="RNApol_su_b/EpuA"/>
</dbReference>
<name>A0A368YDJ6_9BACI</name>
<proteinExistence type="predicted"/>
<keyword evidence="3" id="KW-0240">DNA-directed RNA polymerase</keyword>
<keyword evidence="2" id="KW-0812">Transmembrane</keyword>
<feature type="compositionally biased region" description="Basic and acidic residues" evidence="1">
    <location>
        <begin position="22"/>
        <end position="46"/>
    </location>
</feature>
<comment type="caution">
    <text evidence="3">The sequence shown here is derived from an EMBL/GenBank/DDBJ whole genome shotgun (WGS) entry which is preliminary data.</text>
</comment>
<dbReference type="RefSeq" id="WP_245937348.1">
    <property type="nucleotide sequence ID" value="NZ_QPJJ01000001.1"/>
</dbReference>